<keyword evidence="2" id="KW-1185">Reference proteome</keyword>
<protein>
    <submittedName>
        <fullName evidence="1">Uncharacterized protein</fullName>
    </submittedName>
</protein>
<dbReference type="EMBL" id="KN714731">
    <property type="protein sequence ID" value="KUI59527.1"/>
    <property type="molecule type" value="Genomic_DNA"/>
</dbReference>
<proteinExistence type="predicted"/>
<name>A0A194V6D2_CYTMA</name>
<gene>
    <name evidence="1" type="ORF">VP1G_06740</name>
</gene>
<accession>A0A194V6D2</accession>
<evidence type="ECO:0000313" key="2">
    <source>
        <dbReference type="Proteomes" id="UP000078576"/>
    </source>
</evidence>
<evidence type="ECO:0000313" key="1">
    <source>
        <dbReference type="EMBL" id="KUI59527.1"/>
    </source>
</evidence>
<dbReference type="OrthoDB" id="5227693at2759"/>
<dbReference type="Proteomes" id="UP000078576">
    <property type="component" value="Unassembled WGS sequence"/>
</dbReference>
<reference evidence="2" key="1">
    <citation type="submission" date="2014-12" db="EMBL/GenBank/DDBJ databases">
        <title>Genome Sequence of Valsa Canker Pathogens Uncovers a Specific Adaption of Colonization on Woody Bark.</title>
        <authorList>
            <person name="Yin Z."/>
            <person name="Liu H."/>
            <person name="Gao X."/>
            <person name="Li Z."/>
            <person name="Song N."/>
            <person name="Ke X."/>
            <person name="Dai Q."/>
            <person name="Wu Y."/>
            <person name="Sun Y."/>
            <person name="Xu J.-R."/>
            <person name="Kang Z.K."/>
            <person name="Wang L."/>
            <person name="Huang L."/>
        </authorList>
    </citation>
    <scope>NUCLEOTIDE SEQUENCE [LARGE SCALE GENOMIC DNA]</scope>
    <source>
        <strain evidence="2">SXYL134</strain>
    </source>
</reference>
<dbReference type="AlphaFoldDB" id="A0A194V6D2"/>
<sequence length="320" mass="37075">MGRVKQYEPEDMMIPSSNANKLAFGIIPGDTRLGLDDVVVARNEDCLNYVSSLYDDVIDGQQKARGLLHRGFDGDITKSGIDQLVPLISPCMVLPNCKTIRARLPNRYCQIGVMEVMEGYVVFNNRFDHLLDSKILRPQRIEMLETIMRHWLHESCTSWLETWSSELLDKVDEAHKIVWARKTPYARPRDQRPVHDLMRFHLLRAFELRDKARRRLKKKGHVDTYGLNWKESPIFNAMMHIQIDEVDELASEIVTHVLGNQNTHNIRDQHGDQLDELIENVASAWFMMIFRALVFNRSVTFIEPRRPGAGGRPYNLIPSQ</sequence>
<organism evidence="1 2">
    <name type="scientific">Cytospora mali</name>
    <name type="common">Apple Valsa canker fungus</name>
    <name type="synonym">Valsa mali</name>
    <dbReference type="NCBI Taxonomy" id="578113"/>
    <lineage>
        <taxon>Eukaryota</taxon>
        <taxon>Fungi</taxon>
        <taxon>Dikarya</taxon>
        <taxon>Ascomycota</taxon>
        <taxon>Pezizomycotina</taxon>
        <taxon>Sordariomycetes</taxon>
        <taxon>Sordariomycetidae</taxon>
        <taxon>Diaporthales</taxon>
        <taxon>Cytosporaceae</taxon>
        <taxon>Cytospora</taxon>
    </lineage>
</organism>